<feature type="region of interest" description="Disordered" evidence="1">
    <location>
        <begin position="157"/>
        <end position="180"/>
    </location>
</feature>
<name>A0A5D0HU45_9FLAO</name>
<dbReference type="Gene3D" id="1.25.40.10">
    <property type="entry name" value="Tetratricopeptide repeat domain"/>
    <property type="match status" value="1"/>
</dbReference>
<dbReference type="InterPro" id="IPR011990">
    <property type="entry name" value="TPR-like_helical_dom_sf"/>
</dbReference>
<sequence>MENNLNNTYLFKALDAYPYELEETLEALNYALSYDGKDAQALCLMGRIHAEQLHDYVTAKQYYAEAIANNMEMPNTYEFYIQTLLWNEDYKEAEKLIGFAFSIKGVNKSLLHVFRGIVLEEQGFLKEALKTYKMALKTSTSNCFINSIEGEVNRVKHKIKPKKKKNKKDGKKRKGGKSAK</sequence>
<gene>
    <name evidence="2" type="ORF">FUA24_11625</name>
</gene>
<evidence type="ECO:0000313" key="3">
    <source>
        <dbReference type="Proteomes" id="UP000323930"/>
    </source>
</evidence>
<dbReference type="RefSeq" id="WP_148542445.1">
    <property type="nucleotide sequence ID" value="NZ_VSDQ01000679.1"/>
</dbReference>
<evidence type="ECO:0000313" key="2">
    <source>
        <dbReference type="EMBL" id="TYA73989.1"/>
    </source>
</evidence>
<dbReference type="SUPFAM" id="SSF48452">
    <property type="entry name" value="TPR-like"/>
    <property type="match status" value="1"/>
</dbReference>
<organism evidence="2 3">
    <name type="scientific">Seonamhaeicola marinus</name>
    <dbReference type="NCBI Taxonomy" id="1912246"/>
    <lineage>
        <taxon>Bacteria</taxon>
        <taxon>Pseudomonadati</taxon>
        <taxon>Bacteroidota</taxon>
        <taxon>Flavobacteriia</taxon>
        <taxon>Flavobacteriales</taxon>
        <taxon>Flavobacteriaceae</taxon>
    </lineage>
</organism>
<protein>
    <submittedName>
        <fullName evidence="2">Uncharacterized protein</fullName>
    </submittedName>
</protein>
<evidence type="ECO:0000256" key="1">
    <source>
        <dbReference type="SAM" id="MobiDB-lite"/>
    </source>
</evidence>
<dbReference type="EMBL" id="VSDQ01000679">
    <property type="protein sequence ID" value="TYA73989.1"/>
    <property type="molecule type" value="Genomic_DNA"/>
</dbReference>
<proteinExistence type="predicted"/>
<dbReference type="Proteomes" id="UP000323930">
    <property type="component" value="Unassembled WGS sequence"/>
</dbReference>
<accession>A0A5D0HU45</accession>
<comment type="caution">
    <text evidence="2">The sequence shown here is derived from an EMBL/GenBank/DDBJ whole genome shotgun (WGS) entry which is preliminary data.</text>
</comment>
<reference evidence="2 3" key="1">
    <citation type="submission" date="2019-08" db="EMBL/GenBank/DDBJ databases">
        <title>Seonamhaeicola sediminis sp. nov., isolated from marine sediment.</title>
        <authorList>
            <person name="Cao W.R."/>
        </authorList>
    </citation>
    <scope>NUCLEOTIDE SEQUENCE [LARGE SCALE GENOMIC DNA]</scope>
    <source>
        <strain evidence="2 3">B011</strain>
    </source>
</reference>
<dbReference type="AlphaFoldDB" id="A0A5D0HU45"/>
<keyword evidence="3" id="KW-1185">Reference proteome</keyword>
<dbReference type="OrthoDB" id="1122255at2"/>